<protein>
    <submittedName>
        <fullName evidence="2">Uncharacterized protein</fullName>
    </submittedName>
</protein>
<feature type="compositionally biased region" description="Basic and acidic residues" evidence="1">
    <location>
        <begin position="31"/>
        <end position="43"/>
    </location>
</feature>
<dbReference type="EMBL" id="JAEHOE010000151">
    <property type="protein sequence ID" value="KAG2484380.1"/>
    <property type="molecule type" value="Genomic_DNA"/>
</dbReference>
<gene>
    <name evidence="2" type="ORF">HYH03_016796</name>
</gene>
<comment type="caution">
    <text evidence="2">The sequence shown here is derived from an EMBL/GenBank/DDBJ whole genome shotgun (WGS) entry which is preliminary data.</text>
</comment>
<feature type="compositionally biased region" description="Basic and acidic residues" evidence="1">
    <location>
        <begin position="138"/>
        <end position="148"/>
    </location>
</feature>
<feature type="compositionally biased region" description="Acidic residues" evidence="1">
    <location>
        <begin position="78"/>
        <end position="90"/>
    </location>
</feature>
<proteinExistence type="predicted"/>
<feature type="compositionally biased region" description="Low complexity" evidence="1">
    <location>
        <begin position="1"/>
        <end position="19"/>
    </location>
</feature>
<dbReference type="AlphaFoldDB" id="A0A835XJ65"/>
<feature type="region of interest" description="Disordered" evidence="1">
    <location>
        <begin position="1"/>
        <end position="148"/>
    </location>
</feature>
<feature type="compositionally biased region" description="Low complexity" evidence="1">
    <location>
        <begin position="51"/>
        <end position="70"/>
    </location>
</feature>
<feature type="compositionally biased region" description="Gly residues" evidence="1">
    <location>
        <begin position="96"/>
        <end position="111"/>
    </location>
</feature>
<reference evidence="2" key="1">
    <citation type="journal article" date="2020" name="bioRxiv">
        <title>Comparative genomics of Chlamydomonas.</title>
        <authorList>
            <person name="Craig R.J."/>
            <person name="Hasan A.R."/>
            <person name="Ness R.W."/>
            <person name="Keightley P.D."/>
        </authorList>
    </citation>
    <scope>NUCLEOTIDE SEQUENCE</scope>
    <source>
        <strain evidence="2">CCAP 11/70</strain>
    </source>
</reference>
<evidence type="ECO:0000313" key="2">
    <source>
        <dbReference type="EMBL" id="KAG2484380.1"/>
    </source>
</evidence>
<accession>A0A835XJ65</accession>
<name>A0A835XJ65_9CHLO</name>
<organism evidence="2 3">
    <name type="scientific">Edaphochlamys debaryana</name>
    <dbReference type="NCBI Taxonomy" id="47281"/>
    <lineage>
        <taxon>Eukaryota</taxon>
        <taxon>Viridiplantae</taxon>
        <taxon>Chlorophyta</taxon>
        <taxon>core chlorophytes</taxon>
        <taxon>Chlorophyceae</taxon>
        <taxon>CS clade</taxon>
        <taxon>Chlamydomonadales</taxon>
        <taxon>Chlamydomonadales incertae sedis</taxon>
        <taxon>Edaphochlamys</taxon>
    </lineage>
</organism>
<evidence type="ECO:0000313" key="3">
    <source>
        <dbReference type="Proteomes" id="UP000612055"/>
    </source>
</evidence>
<keyword evidence="3" id="KW-1185">Reference proteome</keyword>
<evidence type="ECO:0000256" key="1">
    <source>
        <dbReference type="SAM" id="MobiDB-lite"/>
    </source>
</evidence>
<dbReference type="Proteomes" id="UP000612055">
    <property type="component" value="Unassembled WGS sequence"/>
</dbReference>
<sequence>MATGLSGWSGGAADAGALRDGYDDEVPPDPPTERAAAKAEDLPAPKPTVPQLGQAGARALAEAAAAADGGTSVGVDGGDGDEAVTADDQVEAPPGRAGGGAGGGGGGGGGTYTAALTGASRLARLAGVDPGPADEAVEAGRVEDDTGE</sequence>